<evidence type="ECO:0000256" key="3">
    <source>
        <dbReference type="ARBA" id="ARBA00022692"/>
    </source>
</evidence>
<dbReference type="SUPFAM" id="SSF82866">
    <property type="entry name" value="Multidrug efflux transporter AcrB transmembrane domain"/>
    <property type="match status" value="2"/>
</dbReference>
<dbReference type="InterPro" id="IPR050545">
    <property type="entry name" value="Mycobact_MmpL"/>
</dbReference>
<accession>A0A4Q9BB54</accession>
<evidence type="ECO:0000259" key="7">
    <source>
        <dbReference type="PROSITE" id="PS50156"/>
    </source>
</evidence>
<dbReference type="PANTHER" id="PTHR33406:SF12">
    <property type="entry name" value="BLR2997 PROTEIN"/>
    <property type="match status" value="1"/>
</dbReference>
<dbReference type="RefSeq" id="WP_130923224.1">
    <property type="nucleotide sequence ID" value="NZ_SEWY01000003.1"/>
</dbReference>
<dbReference type="PANTHER" id="PTHR33406">
    <property type="entry name" value="MEMBRANE PROTEIN MJ1562-RELATED"/>
    <property type="match status" value="1"/>
</dbReference>
<sequence length="791" mass="88868">MKNAWNWIGKSILHYKFPLLGFILLLTIGLGFKASQIQLSYELAKILPASDERFQLYEGFKKKYGEDGAVMVIAVENPSIFSPAEFQAWRDLSNAVKKQAGIKNVLSLATLPELYIDSVEKKFKTRPLLDSTLTLNESNLTVFKAKLDRLPIYKNFLYTEDLKTHLLLITLDQKVINDKGRIALVKNIKALGEQYQAKMKHSVHMTGMPFIRTEYTSQVTKELSLFLGLAILVTSLILLFFFRSFQVVFFANIVVLVGIVASLATIVFFGFKITLLSGLIPPLIVVIGIPNVIFLLNKYHETYLSGKSKEESLIESASKVGRTLFLANLTTSIGFGVFAFTGSALLVEFGIVAALNVMITFFVSLVLIPIFFSFLAPPKQKDLAHFESVRVNKFLNRVDVWVLHHRKFIYGFISIVLVISFYGLSKIQAVGYIVDDLPRDNAIYTDLKFVEDRFKGVMPFEVNIDAFEKGRALTPELLAKIKRTEKLLAKYPEFTQGLSILTATKYLYQVYRGGDPKYFTLPGIDELAKLKDFQSSLDGKDNNLFAGFIDKDKRFTRISFQMQDAGTVRTQQLFDEIQPKIDSIFRTDIETGELLPAGDKRGYQADVTGNSVIYAFQTAYLQVNLIESTITAIILICILMALLFRSWKMVLISTLPSLIPLIITAGLMGYFGIALKPSTILIFSIAFGISSDGTIYFLTRYKEEWAKNNQNVQKAVQTTILKTGVSMFYTAMILFFGFFIFTASTFKGTQALGILVSVTLLIAMICNLILLPAFLLGLNKKEIATILEEDL</sequence>
<dbReference type="InterPro" id="IPR000731">
    <property type="entry name" value="SSD"/>
</dbReference>
<evidence type="ECO:0000313" key="8">
    <source>
        <dbReference type="EMBL" id="TBH73074.1"/>
    </source>
</evidence>
<keyword evidence="4 6" id="KW-1133">Transmembrane helix</keyword>
<feature type="transmembrane region" description="Helical" evidence="6">
    <location>
        <begin position="625"/>
        <end position="644"/>
    </location>
</feature>
<dbReference type="Proteomes" id="UP000293583">
    <property type="component" value="Unassembled WGS sequence"/>
</dbReference>
<feature type="transmembrane region" description="Helical" evidence="6">
    <location>
        <begin position="249"/>
        <end position="273"/>
    </location>
</feature>
<feature type="transmembrane region" description="Helical" evidence="6">
    <location>
        <begin position="408"/>
        <end position="425"/>
    </location>
</feature>
<feature type="transmembrane region" description="Helical" evidence="6">
    <location>
        <begin position="720"/>
        <end position="741"/>
    </location>
</feature>
<proteinExistence type="predicted"/>
<feature type="domain" description="SSD" evidence="7">
    <location>
        <begin position="253"/>
        <end position="374"/>
    </location>
</feature>
<evidence type="ECO:0000256" key="5">
    <source>
        <dbReference type="ARBA" id="ARBA00023136"/>
    </source>
</evidence>
<dbReference type="OrthoDB" id="9805018at2"/>
<dbReference type="GO" id="GO:0005886">
    <property type="term" value="C:plasma membrane"/>
    <property type="evidence" value="ECO:0007669"/>
    <property type="project" value="UniProtKB-SubCell"/>
</dbReference>
<dbReference type="Pfam" id="PF03176">
    <property type="entry name" value="MMPL"/>
    <property type="match status" value="2"/>
</dbReference>
<feature type="transmembrane region" description="Helical" evidence="6">
    <location>
        <begin position="753"/>
        <end position="778"/>
    </location>
</feature>
<evidence type="ECO:0000256" key="6">
    <source>
        <dbReference type="SAM" id="Phobius"/>
    </source>
</evidence>
<feature type="transmembrane region" description="Helical" evidence="6">
    <location>
        <begin position="223"/>
        <end position="242"/>
    </location>
</feature>
<feature type="transmembrane region" description="Helical" evidence="6">
    <location>
        <begin position="279"/>
        <end position="299"/>
    </location>
</feature>
<evidence type="ECO:0000256" key="1">
    <source>
        <dbReference type="ARBA" id="ARBA00004651"/>
    </source>
</evidence>
<evidence type="ECO:0000256" key="2">
    <source>
        <dbReference type="ARBA" id="ARBA00022475"/>
    </source>
</evidence>
<gene>
    <name evidence="8" type="ORF">EWU20_06785</name>
</gene>
<dbReference type="PROSITE" id="PS50156">
    <property type="entry name" value="SSD"/>
    <property type="match status" value="2"/>
</dbReference>
<feature type="transmembrane region" description="Helical" evidence="6">
    <location>
        <begin position="320"/>
        <end position="345"/>
    </location>
</feature>
<keyword evidence="5 6" id="KW-0472">Membrane</keyword>
<name>A0A4Q9BB54_9BACT</name>
<keyword evidence="9" id="KW-1185">Reference proteome</keyword>
<feature type="domain" description="SSD" evidence="7">
    <location>
        <begin position="649"/>
        <end position="777"/>
    </location>
</feature>
<feature type="transmembrane region" description="Helical" evidence="6">
    <location>
        <begin position="651"/>
        <end position="673"/>
    </location>
</feature>
<reference evidence="8 9" key="1">
    <citation type="submission" date="2019-02" db="EMBL/GenBank/DDBJ databases">
        <title>Genome of a new Bacteroidetes strain.</title>
        <authorList>
            <person name="Pitt A."/>
        </authorList>
    </citation>
    <scope>NUCLEOTIDE SEQUENCE [LARGE SCALE GENOMIC DNA]</scope>
    <source>
        <strain evidence="8 9">103A-SOEBACH</strain>
    </source>
</reference>
<keyword evidence="2" id="KW-1003">Cell membrane</keyword>
<evidence type="ECO:0000256" key="4">
    <source>
        <dbReference type="ARBA" id="ARBA00022989"/>
    </source>
</evidence>
<keyword evidence="3 6" id="KW-0812">Transmembrane</keyword>
<feature type="transmembrane region" description="Helical" evidence="6">
    <location>
        <begin position="679"/>
        <end position="699"/>
    </location>
</feature>
<dbReference type="InterPro" id="IPR004869">
    <property type="entry name" value="MMPL_dom"/>
</dbReference>
<dbReference type="Gene3D" id="1.20.1640.10">
    <property type="entry name" value="Multidrug efflux transporter AcrB transmembrane domain"/>
    <property type="match status" value="2"/>
</dbReference>
<dbReference type="AlphaFoldDB" id="A0A4Q9BB54"/>
<feature type="transmembrane region" description="Helical" evidence="6">
    <location>
        <begin position="351"/>
        <end position="376"/>
    </location>
</feature>
<dbReference type="EMBL" id="SEWY01000003">
    <property type="protein sequence ID" value="TBH73074.1"/>
    <property type="molecule type" value="Genomic_DNA"/>
</dbReference>
<evidence type="ECO:0000313" key="9">
    <source>
        <dbReference type="Proteomes" id="UP000293583"/>
    </source>
</evidence>
<organism evidence="8 9">
    <name type="scientific">Aquirufa antheringensis</name>
    <dbReference type="NCBI Taxonomy" id="2516559"/>
    <lineage>
        <taxon>Bacteria</taxon>
        <taxon>Pseudomonadati</taxon>
        <taxon>Bacteroidota</taxon>
        <taxon>Cytophagia</taxon>
        <taxon>Cytophagales</taxon>
        <taxon>Flectobacillaceae</taxon>
        <taxon>Aquirufa</taxon>
    </lineage>
</organism>
<protein>
    <submittedName>
        <fullName evidence="8">Patched family protein</fullName>
    </submittedName>
</protein>
<comment type="subcellular location">
    <subcellularLocation>
        <location evidence="1">Cell membrane</location>
        <topology evidence="1">Multi-pass membrane protein</topology>
    </subcellularLocation>
</comment>
<comment type="caution">
    <text evidence="8">The sequence shown here is derived from an EMBL/GenBank/DDBJ whole genome shotgun (WGS) entry which is preliminary data.</text>
</comment>